<dbReference type="PANTHER" id="PTHR30461">
    <property type="entry name" value="DNA-INVERTASE FROM LAMBDOID PROPHAGE"/>
    <property type="match status" value="1"/>
</dbReference>
<feature type="domain" description="Recombinase" evidence="4">
    <location>
        <begin position="172"/>
        <end position="308"/>
    </location>
</feature>
<protein>
    <submittedName>
        <fullName evidence="5">Recombinase</fullName>
    </submittedName>
</protein>
<dbReference type="Gene3D" id="3.40.50.1390">
    <property type="entry name" value="Resolvase, N-terminal catalytic domain"/>
    <property type="match status" value="1"/>
</dbReference>
<reference evidence="5 6" key="1">
    <citation type="submission" date="2019-02" db="EMBL/GenBank/DDBJ databases">
        <title>Closed genome of Sporomusa termitida DSM 4440.</title>
        <authorList>
            <person name="Poehlein A."/>
            <person name="Daniel R."/>
        </authorList>
    </citation>
    <scope>NUCLEOTIDE SEQUENCE [LARGE SCALE GENOMIC DNA]</scope>
    <source>
        <strain evidence="5 6">DSM 4440</strain>
    </source>
</reference>
<evidence type="ECO:0000256" key="2">
    <source>
        <dbReference type="SAM" id="MobiDB-lite"/>
    </source>
</evidence>
<dbReference type="EMBL" id="CP036259">
    <property type="protein sequence ID" value="QDR80194.1"/>
    <property type="molecule type" value="Genomic_DNA"/>
</dbReference>
<dbReference type="Proteomes" id="UP000320776">
    <property type="component" value="Chromosome"/>
</dbReference>
<feature type="compositionally biased region" description="Basic and acidic residues" evidence="2">
    <location>
        <begin position="261"/>
        <end position="278"/>
    </location>
</feature>
<dbReference type="AlphaFoldDB" id="A0A517DS58"/>
<dbReference type="GO" id="GO:0003677">
    <property type="term" value="F:DNA binding"/>
    <property type="evidence" value="ECO:0007669"/>
    <property type="project" value="InterPro"/>
</dbReference>
<dbReference type="OrthoDB" id="65783at2"/>
<dbReference type="GO" id="GO:0000150">
    <property type="term" value="F:DNA strand exchange activity"/>
    <property type="evidence" value="ECO:0007669"/>
    <property type="project" value="InterPro"/>
</dbReference>
<gene>
    <name evidence="5" type="ORF">SPTER_15120</name>
</gene>
<dbReference type="SMART" id="SM00857">
    <property type="entry name" value="Resolvase"/>
    <property type="match status" value="1"/>
</dbReference>
<dbReference type="SUPFAM" id="SSF53041">
    <property type="entry name" value="Resolvase-like"/>
    <property type="match status" value="1"/>
</dbReference>
<organism evidence="5 6">
    <name type="scientific">Sporomusa termitida</name>
    <dbReference type="NCBI Taxonomy" id="2377"/>
    <lineage>
        <taxon>Bacteria</taxon>
        <taxon>Bacillati</taxon>
        <taxon>Bacillota</taxon>
        <taxon>Negativicutes</taxon>
        <taxon>Selenomonadales</taxon>
        <taxon>Sporomusaceae</taxon>
        <taxon>Sporomusa</taxon>
    </lineage>
</organism>
<dbReference type="Pfam" id="PF13408">
    <property type="entry name" value="Zn_ribbon_recom"/>
    <property type="match status" value="1"/>
</dbReference>
<dbReference type="KEGG" id="sted:SPTER_15120"/>
<evidence type="ECO:0000259" key="4">
    <source>
        <dbReference type="PROSITE" id="PS51737"/>
    </source>
</evidence>
<dbReference type="PROSITE" id="PS51737">
    <property type="entry name" value="RECOMBINASE_DNA_BIND"/>
    <property type="match status" value="1"/>
</dbReference>
<proteinExistence type="predicted"/>
<dbReference type="PROSITE" id="PS51736">
    <property type="entry name" value="RECOMBINASES_3"/>
    <property type="match status" value="1"/>
</dbReference>
<dbReference type="CDD" id="cd00338">
    <property type="entry name" value="Ser_Recombinase"/>
    <property type="match status" value="1"/>
</dbReference>
<evidence type="ECO:0000313" key="5">
    <source>
        <dbReference type="EMBL" id="QDR80194.1"/>
    </source>
</evidence>
<dbReference type="InterPro" id="IPR038109">
    <property type="entry name" value="DNA_bind_recomb_sf"/>
</dbReference>
<evidence type="ECO:0000313" key="6">
    <source>
        <dbReference type="Proteomes" id="UP000320776"/>
    </source>
</evidence>
<dbReference type="Pfam" id="PF00239">
    <property type="entry name" value="Resolvase"/>
    <property type="match status" value="1"/>
</dbReference>
<evidence type="ECO:0000256" key="1">
    <source>
        <dbReference type="SAM" id="Coils"/>
    </source>
</evidence>
<feature type="region of interest" description="Disordered" evidence="2">
    <location>
        <begin position="254"/>
        <end position="278"/>
    </location>
</feature>
<dbReference type="InterPro" id="IPR011109">
    <property type="entry name" value="DNA_bind_recombinase_dom"/>
</dbReference>
<sequence>MRQRHTRTDLEPATFYLRKSREDREAEARGEGETMAKHKRDLFRLAKDYNVNITHVFEEVVSGESVIHRPEMMQLLKEVSENKWRSVFCVEIDRLGRGDMEDQGLILRTFKQSKTLIVTPRKVYDLNDEFDEEYTEFEAFMARKELKIITRRLQGGRIRSVEDGNYIGTRPPYGYLVEKKEQSRVLVPHPEQAPVVRLIFDLYANDDPSIRMGSNKIATELNRLGHATYTGKPWEPSTVLFILKNEVYTGQLQWKKKEQKKSKDPNKKRDTKTRPRSEWIDIKGKHEPLVSKELFNKAQAILKGKYHVPYPMINGITNPLAGLVKCDMCGASMIYRPYSHQKYPHLMCYNKQCTNKSSRFEYVEVKVIAGLRAWLEEYRTQWGKTKPAEEKDNVINIKKKVQQNLTKELKELVQQKERLHDLLERGIYDEATYLDRSQNLSERISEAEKNIADTEKAIRNETKREKARKDIIPKLEKVLDVYDKTKDPAIKNQMLKSVLENATYRKEKHQRDDDFTLVLYPILPK</sequence>
<dbReference type="InterPro" id="IPR036162">
    <property type="entry name" value="Resolvase-like_N_sf"/>
</dbReference>
<evidence type="ECO:0000259" key="3">
    <source>
        <dbReference type="PROSITE" id="PS51736"/>
    </source>
</evidence>
<feature type="coiled-coil region" evidence="1">
    <location>
        <begin position="395"/>
        <end position="464"/>
    </location>
</feature>
<name>A0A517DS58_9FIRM</name>
<dbReference type="PANTHER" id="PTHR30461:SF23">
    <property type="entry name" value="DNA RECOMBINASE-RELATED"/>
    <property type="match status" value="1"/>
</dbReference>
<dbReference type="InterPro" id="IPR006119">
    <property type="entry name" value="Resolv_N"/>
</dbReference>
<dbReference type="Pfam" id="PF07508">
    <property type="entry name" value="Recombinase"/>
    <property type="match status" value="1"/>
</dbReference>
<dbReference type="InterPro" id="IPR050639">
    <property type="entry name" value="SSR_resolvase"/>
</dbReference>
<keyword evidence="6" id="KW-1185">Reference proteome</keyword>
<dbReference type="InterPro" id="IPR025827">
    <property type="entry name" value="Zn_ribbon_recom_dom"/>
</dbReference>
<dbReference type="Gene3D" id="3.90.1750.20">
    <property type="entry name" value="Putative Large Serine Recombinase, Chain B, Domain 2"/>
    <property type="match status" value="1"/>
</dbReference>
<keyword evidence="1" id="KW-0175">Coiled coil</keyword>
<accession>A0A517DS58</accession>
<feature type="domain" description="Resolvase/invertase-type recombinase catalytic" evidence="3">
    <location>
        <begin position="12"/>
        <end position="164"/>
    </location>
</feature>